<dbReference type="CDD" id="cd06170">
    <property type="entry name" value="LuxR_C_like"/>
    <property type="match status" value="1"/>
</dbReference>
<dbReference type="InterPro" id="IPR039420">
    <property type="entry name" value="WalR-like"/>
</dbReference>
<protein>
    <recommendedName>
        <fullName evidence="4">HTH luxR-type domain-containing protein</fullName>
    </recommendedName>
</protein>
<comment type="caution">
    <text evidence="5">The sequence shown here is derived from an EMBL/GenBank/DDBJ whole genome shotgun (WGS) entry which is preliminary data.</text>
</comment>
<proteinExistence type="predicted"/>
<dbReference type="PRINTS" id="PR00038">
    <property type="entry name" value="HTHLUXR"/>
</dbReference>
<name>A0ABN2SUV0_9MICO</name>
<dbReference type="InterPro" id="IPR016032">
    <property type="entry name" value="Sig_transdc_resp-reg_C-effctor"/>
</dbReference>
<evidence type="ECO:0000259" key="4">
    <source>
        <dbReference type="PROSITE" id="PS50043"/>
    </source>
</evidence>
<dbReference type="InterPro" id="IPR000792">
    <property type="entry name" value="Tscrpt_reg_LuxR_C"/>
</dbReference>
<dbReference type="SUPFAM" id="SSF46894">
    <property type="entry name" value="C-terminal effector domain of the bipartite response regulators"/>
    <property type="match status" value="1"/>
</dbReference>
<sequence>MGVVDELLRARAEFERGEWRAAYDTWRGLPTSGLGAEDLERSAAAALLLGRSGEAVDRYSSAYDARTADGEHEAAAMCAVRLSMTLRATGGRSAAAGWLARAERLVSGLTPDRAAWGWTAFVRMFTHLETGRIDEAAACAVSASDSGRRSGDLDLLATGLCAQGRMAIYAGRVVDGVALLDESMLEAEGGVREPVTLGHLYCTAIEGCQEVSDLARVSEWTRRLSDWCASQPALVMFTGQCALHRAQVMRARGAWDEALEELDAAIVRYLQAGAVDAVGQASSERGDLLKLRGDLAAAEEAYALAARHGYEPQPGLALLAAARGQRMAAVATARRLLAEPGPAVARSRVLGGVVEVLAGQGEGVQARRAAEELEQVAALFASETLGAAAGLAWGRVQLAQSDAPGALPYLRRARQAAASLDLPYETALADLETGRALLELGDIDAANRCLAAARTVFDRLGARPAADAVDALTGRPTRPAGLSRRELEVLELVAAGRSNAEIAKELVLSERTVARHLSNIFGKLGVGSRTAAAAFAFEHGIAAGSGGALDRGAGSRRG</sequence>
<keyword evidence="1" id="KW-0805">Transcription regulation</keyword>
<evidence type="ECO:0000313" key="6">
    <source>
        <dbReference type="Proteomes" id="UP001500013"/>
    </source>
</evidence>
<dbReference type="InterPro" id="IPR036388">
    <property type="entry name" value="WH-like_DNA-bd_sf"/>
</dbReference>
<dbReference type="Gene3D" id="1.10.10.10">
    <property type="entry name" value="Winged helix-like DNA-binding domain superfamily/Winged helix DNA-binding domain"/>
    <property type="match status" value="1"/>
</dbReference>
<evidence type="ECO:0000256" key="2">
    <source>
        <dbReference type="ARBA" id="ARBA00023125"/>
    </source>
</evidence>
<dbReference type="PROSITE" id="PS00622">
    <property type="entry name" value="HTH_LUXR_1"/>
    <property type="match status" value="1"/>
</dbReference>
<dbReference type="RefSeq" id="WP_344066744.1">
    <property type="nucleotide sequence ID" value="NZ_BAAAPU010000011.1"/>
</dbReference>
<dbReference type="InterPro" id="IPR011990">
    <property type="entry name" value="TPR-like_helical_dom_sf"/>
</dbReference>
<keyword evidence="6" id="KW-1185">Reference proteome</keyword>
<keyword evidence="3" id="KW-0804">Transcription</keyword>
<organism evidence="5 6">
    <name type="scientific">Terrabacter lapilli</name>
    <dbReference type="NCBI Taxonomy" id="436231"/>
    <lineage>
        <taxon>Bacteria</taxon>
        <taxon>Bacillati</taxon>
        <taxon>Actinomycetota</taxon>
        <taxon>Actinomycetes</taxon>
        <taxon>Micrococcales</taxon>
        <taxon>Intrasporangiaceae</taxon>
        <taxon>Terrabacter</taxon>
    </lineage>
</organism>
<dbReference type="SUPFAM" id="SSF48452">
    <property type="entry name" value="TPR-like"/>
    <property type="match status" value="1"/>
</dbReference>
<dbReference type="Pfam" id="PF00196">
    <property type="entry name" value="GerE"/>
    <property type="match status" value="1"/>
</dbReference>
<dbReference type="Proteomes" id="UP001500013">
    <property type="component" value="Unassembled WGS sequence"/>
</dbReference>
<dbReference type="Gene3D" id="1.25.40.10">
    <property type="entry name" value="Tetratricopeptide repeat domain"/>
    <property type="match status" value="1"/>
</dbReference>
<dbReference type="PANTHER" id="PTHR43214">
    <property type="entry name" value="TWO-COMPONENT RESPONSE REGULATOR"/>
    <property type="match status" value="1"/>
</dbReference>
<reference evidence="5 6" key="1">
    <citation type="journal article" date="2019" name="Int. J. Syst. Evol. Microbiol.">
        <title>The Global Catalogue of Microorganisms (GCM) 10K type strain sequencing project: providing services to taxonomists for standard genome sequencing and annotation.</title>
        <authorList>
            <consortium name="The Broad Institute Genomics Platform"/>
            <consortium name="The Broad Institute Genome Sequencing Center for Infectious Disease"/>
            <person name="Wu L."/>
            <person name="Ma J."/>
        </authorList>
    </citation>
    <scope>NUCLEOTIDE SEQUENCE [LARGE SCALE GENOMIC DNA]</scope>
    <source>
        <strain evidence="5 6">JCM 15628</strain>
    </source>
</reference>
<keyword evidence="2" id="KW-0238">DNA-binding</keyword>
<evidence type="ECO:0000256" key="1">
    <source>
        <dbReference type="ARBA" id="ARBA00023015"/>
    </source>
</evidence>
<dbReference type="SMART" id="SM00421">
    <property type="entry name" value="HTH_LUXR"/>
    <property type="match status" value="1"/>
</dbReference>
<dbReference type="PROSITE" id="PS50043">
    <property type="entry name" value="HTH_LUXR_2"/>
    <property type="match status" value="1"/>
</dbReference>
<evidence type="ECO:0000313" key="5">
    <source>
        <dbReference type="EMBL" id="GAA1992981.1"/>
    </source>
</evidence>
<gene>
    <name evidence="5" type="ORF">GCM10009817_39010</name>
</gene>
<feature type="domain" description="HTH luxR-type" evidence="4">
    <location>
        <begin position="475"/>
        <end position="540"/>
    </location>
</feature>
<dbReference type="PANTHER" id="PTHR43214:SF24">
    <property type="entry name" value="TRANSCRIPTIONAL REGULATORY PROTEIN NARL-RELATED"/>
    <property type="match status" value="1"/>
</dbReference>
<accession>A0ABN2SUV0</accession>
<evidence type="ECO:0000256" key="3">
    <source>
        <dbReference type="ARBA" id="ARBA00023163"/>
    </source>
</evidence>
<dbReference type="EMBL" id="BAAAPU010000011">
    <property type="protein sequence ID" value="GAA1992981.1"/>
    <property type="molecule type" value="Genomic_DNA"/>
</dbReference>